<organism evidence="8 9">
    <name type="scientific">Nocardia rhizosphaerihabitans</name>
    <dbReference type="NCBI Taxonomy" id="1691570"/>
    <lineage>
        <taxon>Bacteria</taxon>
        <taxon>Bacillati</taxon>
        <taxon>Actinomycetota</taxon>
        <taxon>Actinomycetes</taxon>
        <taxon>Mycobacteriales</taxon>
        <taxon>Nocardiaceae</taxon>
        <taxon>Nocardia</taxon>
    </lineage>
</organism>
<dbReference type="SUPFAM" id="SSF54373">
    <property type="entry name" value="FAD-linked reductases, C-terminal domain"/>
    <property type="match status" value="1"/>
</dbReference>
<dbReference type="InterPro" id="IPR023978">
    <property type="entry name" value="GMC_oxidoreductase_bact"/>
</dbReference>
<dbReference type="InterPro" id="IPR012132">
    <property type="entry name" value="GMC_OxRdtase"/>
</dbReference>
<comment type="caution">
    <text evidence="8">The sequence shown here is derived from an EMBL/GenBank/DDBJ whole genome shotgun (WGS) entry which is preliminary data.</text>
</comment>
<evidence type="ECO:0000256" key="2">
    <source>
        <dbReference type="ARBA" id="ARBA00010790"/>
    </source>
</evidence>
<feature type="region of interest" description="Disordered" evidence="6">
    <location>
        <begin position="171"/>
        <end position="193"/>
    </location>
</feature>
<evidence type="ECO:0000313" key="8">
    <source>
        <dbReference type="EMBL" id="GGN73714.1"/>
    </source>
</evidence>
<dbReference type="NCBIfam" id="TIGR03970">
    <property type="entry name" value="Rv0697"/>
    <property type="match status" value="1"/>
</dbReference>
<accession>A0ABQ2K8R0</accession>
<dbReference type="PANTHER" id="PTHR11552">
    <property type="entry name" value="GLUCOSE-METHANOL-CHOLINE GMC OXIDOREDUCTASE"/>
    <property type="match status" value="1"/>
</dbReference>
<sequence>MTSTLVVGAGSAGCVLAARLSADPAHTVRVLEAGPVWASAVEMPAHLLDPGHLPVGPDSGVVWRYPGNIVRGKLIGGSGAINGSYFVRPTAADFAAWSAAADSARWSFDAVLPLLAELESDRDFGSAPGHGARGPIPVQRTADPAPVSREFADRCAALGFAEIADLNAVPASSTAGGDPGRPPDTGAGRPASLGADGFGRVPLAVAGGRRAGPALTHLYSALTRPNLDVTGGTTVTRLLLRGSRVIGAEWARGRERGTTFADRVIVCAGAIESAALLIRSGIGPESQLRSLGIPVVLPAPVGAWCTDHPEIGIEYRGPVPESTTVALEYVLELDDLELRPYTPMFTPGLRRLGVALMSPEATGELTLGSADPAVPARIDQGYLRSARDRDRLRAGIDVAAQVLGLPLGTVDDTWLRTYLGTSQHLSGTCRMGPVGDPRAVVDECGRVHGIEGLTVADLSVVPVPLHRGPQAAVVLLAALIADLYAV</sequence>
<evidence type="ECO:0000259" key="7">
    <source>
        <dbReference type="PROSITE" id="PS00623"/>
    </source>
</evidence>
<dbReference type="Gene3D" id="3.30.410.40">
    <property type="match status" value="1"/>
</dbReference>
<gene>
    <name evidence="8" type="ORF">GCM10011610_16510</name>
</gene>
<dbReference type="Pfam" id="PF00732">
    <property type="entry name" value="GMC_oxred_N"/>
    <property type="match status" value="2"/>
</dbReference>
<dbReference type="InterPro" id="IPR036188">
    <property type="entry name" value="FAD/NAD-bd_sf"/>
</dbReference>
<evidence type="ECO:0000256" key="4">
    <source>
        <dbReference type="ARBA" id="ARBA00022827"/>
    </source>
</evidence>
<comment type="cofactor">
    <cofactor evidence="1">
        <name>FAD</name>
        <dbReference type="ChEBI" id="CHEBI:57692"/>
    </cofactor>
</comment>
<dbReference type="EMBL" id="BMNE01000002">
    <property type="protein sequence ID" value="GGN73714.1"/>
    <property type="molecule type" value="Genomic_DNA"/>
</dbReference>
<dbReference type="Pfam" id="PF05199">
    <property type="entry name" value="GMC_oxred_C"/>
    <property type="match status" value="1"/>
</dbReference>
<dbReference type="PROSITE" id="PS00623">
    <property type="entry name" value="GMC_OXRED_1"/>
    <property type="match status" value="1"/>
</dbReference>
<evidence type="ECO:0000256" key="1">
    <source>
        <dbReference type="ARBA" id="ARBA00001974"/>
    </source>
</evidence>
<reference evidence="9" key="1">
    <citation type="journal article" date="2019" name="Int. J. Syst. Evol. Microbiol.">
        <title>The Global Catalogue of Microorganisms (GCM) 10K type strain sequencing project: providing services to taxonomists for standard genome sequencing and annotation.</title>
        <authorList>
            <consortium name="The Broad Institute Genomics Platform"/>
            <consortium name="The Broad Institute Genome Sequencing Center for Infectious Disease"/>
            <person name="Wu L."/>
            <person name="Ma J."/>
        </authorList>
    </citation>
    <scope>NUCLEOTIDE SEQUENCE [LARGE SCALE GENOMIC DNA]</scope>
    <source>
        <strain evidence="9">CGMCC 4.7329</strain>
    </source>
</reference>
<evidence type="ECO:0000256" key="5">
    <source>
        <dbReference type="RuleBase" id="RU003968"/>
    </source>
</evidence>
<feature type="domain" description="Glucose-methanol-choline oxidoreductase N-terminal" evidence="7">
    <location>
        <begin position="72"/>
        <end position="95"/>
    </location>
</feature>
<evidence type="ECO:0000256" key="6">
    <source>
        <dbReference type="SAM" id="MobiDB-lite"/>
    </source>
</evidence>
<keyword evidence="9" id="KW-1185">Reference proteome</keyword>
<proteinExistence type="inferred from homology"/>
<dbReference type="InterPro" id="IPR000172">
    <property type="entry name" value="GMC_OxRdtase_N"/>
</dbReference>
<dbReference type="RefSeq" id="WP_189025720.1">
    <property type="nucleotide sequence ID" value="NZ_BMNE01000002.1"/>
</dbReference>
<dbReference type="InterPro" id="IPR007867">
    <property type="entry name" value="GMC_OxRtase_C"/>
</dbReference>
<evidence type="ECO:0000313" key="9">
    <source>
        <dbReference type="Proteomes" id="UP000658127"/>
    </source>
</evidence>
<dbReference type="Gene3D" id="3.50.50.60">
    <property type="entry name" value="FAD/NAD(P)-binding domain"/>
    <property type="match status" value="1"/>
</dbReference>
<feature type="region of interest" description="Disordered" evidence="6">
    <location>
        <begin position="125"/>
        <end position="145"/>
    </location>
</feature>
<protein>
    <submittedName>
        <fullName evidence="8">Glucose-methanol-choline oxidoreductase</fullName>
    </submittedName>
</protein>
<dbReference type="Proteomes" id="UP000658127">
    <property type="component" value="Unassembled WGS sequence"/>
</dbReference>
<dbReference type="SUPFAM" id="SSF51905">
    <property type="entry name" value="FAD/NAD(P)-binding domain"/>
    <property type="match status" value="1"/>
</dbReference>
<dbReference type="PIRSF" id="PIRSF000137">
    <property type="entry name" value="Alcohol_oxidase"/>
    <property type="match status" value="1"/>
</dbReference>
<keyword evidence="4 5" id="KW-0274">FAD</keyword>
<name>A0ABQ2K8R0_9NOCA</name>
<evidence type="ECO:0000256" key="3">
    <source>
        <dbReference type="ARBA" id="ARBA00022630"/>
    </source>
</evidence>
<keyword evidence="3 5" id="KW-0285">Flavoprotein</keyword>
<comment type="similarity">
    <text evidence="2 5">Belongs to the GMC oxidoreductase family.</text>
</comment>
<dbReference type="PANTHER" id="PTHR11552:SF147">
    <property type="entry name" value="CHOLINE DEHYDROGENASE, MITOCHONDRIAL"/>
    <property type="match status" value="1"/>
</dbReference>